<reference evidence="1" key="1">
    <citation type="submission" date="2020-10" db="EMBL/GenBank/DDBJ databases">
        <authorList>
            <person name="Gilroy R."/>
        </authorList>
    </citation>
    <scope>NUCLEOTIDE SEQUENCE</scope>
    <source>
        <strain evidence="1">10192</strain>
    </source>
</reference>
<dbReference type="Pfam" id="PF03692">
    <property type="entry name" value="CxxCxxCC"/>
    <property type="match status" value="1"/>
</dbReference>
<accession>A0A9D9DN99</accession>
<evidence type="ECO:0000313" key="1">
    <source>
        <dbReference type="EMBL" id="MBO8430496.1"/>
    </source>
</evidence>
<gene>
    <name evidence="1" type="ORF">IAC76_03845</name>
</gene>
<sequence>MSYYTKVRTYLNSPVKCFIPKCNARCCVDAPLPEGFLDQHKGRIQRRIYGAVNIGQNDPRDTFNSIIYNTTPSPVQLMGFDQNGNKMLGIPKEVIKELNIKSMEQIQELLNDYGRYKNYCPFITTYGKCSVYNHRPIICREFGSSPLKIDYCPQKSSRLDIIKFCVKEFFNFKKNFKAMGHALKMKFAKNNTDT</sequence>
<name>A0A9D9DN99_9BACT</name>
<evidence type="ECO:0008006" key="3">
    <source>
        <dbReference type="Google" id="ProtNLM"/>
    </source>
</evidence>
<dbReference type="AlphaFoldDB" id="A0A9D9DN99"/>
<proteinExistence type="predicted"/>
<dbReference type="Proteomes" id="UP000823632">
    <property type="component" value="Unassembled WGS sequence"/>
</dbReference>
<comment type="caution">
    <text evidence="1">The sequence shown here is derived from an EMBL/GenBank/DDBJ whole genome shotgun (WGS) entry which is preliminary data.</text>
</comment>
<dbReference type="InterPro" id="IPR005358">
    <property type="entry name" value="Puta_zinc/iron-chelating_dom"/>
</dbReference>
<evidence type="ECO:0000313" key="2">
    <source>
        <dbReference type="Proteomes" id="UP000823632"/>
    </source>
</evidence>
<organism evidence="1 2">
    <name type="scientific">Candidatus Scatousia excrementipullorum</name>
    <dbReference type="NCBI Taxonomy" id="2840936"/>
    <lineage>
        <taxon>Bacteria</taxon>
        <taxon>Candidatus Scatousia</taxon>
    </lineage>
</organism>
<reference evidence="1" key="2">
    <citation type="journal article" date="2021" name="PeerJ">
        <title>Extensive microbial diversity within the chicken gut microbiome revealed by metagenomics and culture.</title>
        <authorList>
            <person name="Gilroy R."/>
            <person name="Ravi A."/>
            <person name="Getino M."/>
            <person name="Pursley I."/>
            <person name="Horton D.L."/>
            <person name="Alikhan N.F."/>
            <person name="Baker D."/>
            <person name="Gharbi K."/>
            <person name="Hall N."/>
            <person name="Watson M."/>
            <person name="Adriaenssens E.M."/>
            <person name="Foster-Nyarko E."/>
            <person name="Jarju S."/>
            <person name="Secka A."/>
            <person name="Antonio M."/>
            <person name="Oren A."/>
            <person name="Chaudhuri R.R."/>
            <person name="La Ragione R."/>
            <person name="Hildebrand F."/>
            <person name="Pallen M.J."/>
        </authorList>
    </citation>
    <scope>NUCLEOTIDE SEQUENCE</scope>
    <source>
        <strain evidence="1">10192</strain>
    </source>
</reference>
<protein>
    <recommendedName>
        <fullName evidence="3">YkgJ family cysteine cluster protein</fullName>
    </recommendedName>
</protein>
<dbReference type="EMBL" id="JADIND010000081">
    <property type="protein sequence ID" value="MBO8430496.1"/>
    <property type="molecule type" value="Genomic_DNA"/>
</dbReference>